<dbReference type="AlphaFoldDB" id="A0A4P9UL55"/>
<keyword evidence="2" id="KW-0472">Membrane</keyword>
<name>A0A4P9UL55_METBY</name>
<sequence>MCRPRSTMPSRRLLSATISTERHRRIPDPSSKKQRRNRMSHKTFLLMFLTLIGSIVYLFVEAPQALPDGKAGEDRAIPVNRLLDIVANENNAVRALYTQEIVGEGEKAGLQFSEDWQEASVEAGPLPALFLREASRSLEKNATPLSLFLGSDFPIASSNAFKGIQIEKFNRIKQTLRPEYFYAADIRRYTAMYPDYAVSAACVDCHNEHPNSPKKDWHLQDMMGATTWLYPDEMATPGELIETLAAAREAFKTAYQAYLDKVTTFGNPPMIGEKWPRDGYYLPSAEVFMQEVDARVAGATLGGLMQVSQPLMHSPEDDGKPL</sequence>
<gene>
    <name evidence="4" type="ORF">EQU24_06310</name>
</gene>
<keyword evidence="2" id="KW-0812">Transmembrane</keyword>
<dbReference type="KEGG" id="mbur:EQU24_06310"/>
<evidence type="ECO:0000313" key="4">
    <source>
        <dbReference type="EMBL" id="QCW81908.1"/>
    </source>
</evidence>
<evidence type="ECO:0000256" key="2">
    <source>
        <dbReference type="SAM" id="Phobius"/>
    </source>
</evidence>
<feature type="transmembrane region" description="Helical" evidence="2">
    <location>
        <begin position="43"/>
        <end position="60"/>
    </location>
</feature>
<dbReference type="InterPro" id="IPR021796">
    <property type="entry name" value="Tll0287-like_dom"/>
</dbReference>
<dbReference type="Pfam" id="PF11845">
    <property type="entry name" value="Tll0287-like"/>
    <property type="match status" value="1"/>
</dbReference>
<evidence type="ECO:0000259" key="3">
    <source>
        <dbReference type="Pfam" id="PF11845"/>
    </source>
</evidence>
<dbReference type="STRING" id="675511.GCA_000341735_01753"/>
<protein>
    <submittedName>
        <fullName evidence="4">DUF3365 domain-containing protein</fullName>
    </submittedName>
</protein>
<keyword evidence="2" id="KW-1133">Transmembrane helix</keyword>
<keyword evidence="5" id="KW-1185">Reference proteome</keyword>
<evidence type="ECO:0000256" key="1">
    <source>
        <dbReference type="SAM" id="MobiDB-lite"/>
    </source>
</evidence>
<feature type="region of interest" description="Disordered" evidence="1">
    <location>
        <begin position="1"/>
        <end position="37"/>
    </location>
</feature>
<dbReference type="OrthoDB" id="5800769at2"/>
<evidence type="ECO:0000313" key="5">
    <source>
        <dbReference type="Proteomes" id="UP000305881"/>
    </source>
</evidence>
<accession>A0A4P9UL55</accession>
<dbReference type="Proteomes" id="UP000305881">
    <property type="component" value="Chromosome"/>
</dbReference>
<organism evidence="4 5">
    <name type="scientific">Methylotuvimicrobium buryatense</name>
    <name type="common">Methylomicrobium buryatense</name>
    <dbReference type="NCBI Taxonomy" id="95641"/>
    <lineage>
        <taxon>Bacteria</taxon>
        <taxon>Pseudomonadati</taxon>
        <taxon>Pseudomonadota</taxon>
        <taxon>Gammaproteobacteria</taxon>
        <taxon>Methylococcales</taxon>
        <taxon>Methylococcaceae</taxon>
        <taxon>Methylotuvimicrobium</taxon>
    </lineage>
</organism>
<reference evidence="5" key="1">
    <citation type="journal article" date="2019" name="J. Bacteriol.">
        <title>A Mutagenic Screen Identifies a TonB-Dependent Receptor Required for the Lanthanide Metal Switch in the Type I Methanotroph 'Methylotuvimicrobium buryatense' 5GB1C.</title>
        <authorList>
            <person name="Groom J.D."/>
            <person name="Ford S.M."/>
            <person name="Pesesky M.W."/>
            <person name="Lidstrom M.E."/>
        </authorList>
    </citation>
    <scope>NUCLEOTIDE SEQUENCE [LARGE SCALE GENOMIC DNA]</scope>
    <source>
        <strain evidence="5">5GB1C</strain>
    </source>
</reference>
<proteinExistence type="predicted"/>
<dbReference type="EMBL" id="CP035467">
    <property type="protein sequence ID" value="QCW81908.1"/>
    <property type="molecule type" value="Genomic_DNA"/>
</dbReference>
<feature type="domain" description="Tll0287-like" evidence="3">
    <location>
        <begin position="85"/>
        <end position="227"/>
    </location>
</feature>